<keyword evidence="3" id="KW-1185">Reference proteome</keyword>
<protein>
    <submittedName>
        <fullName evidence="2">Uncharacterized protein</fullName>
    </submittedName>
</protein>
<evidence type="ECO:0000313" key="2">
    <source>
        <dbReference type="EMBL" id="BCZ18551.1"/>
    </source>
</evidence>
<sequence length="75" mass="7720">MVDSGATPIPTALSSMILVGVRIGVLVIMALSPAEGATLWEELSKRVSICGEEEAGLGKTGMERGLRPLLKVVGG</sequence>
<reference evidence="2 3" key="1">
    <citation type="submission" date="2021-07" db="EMBL/GenBank/DDBJ databases">
        <title>Novel Helicobacter sp. Isolated from a cat.</title>
        <authorList>
            <person name="Rimbara E."/>
            <person name="Suzuki M."/>
        </authorList>
    </citation>
    <scope>NUCLEOTIDE SEQUENCE [LARGE SCALE GENOMIC DNA]</scope>
    <source>
        <strain evidence="3">NHP19-012</strain>
    </source>
</reference>
<keyword evidence="1" id="KW-1133">Transmembrane helix</keyword>
<dbReference type="Proteomes" id="UP000826146">
    <property type="component" value="Chromosome"/>
</dbReference>
<accession>A0ABN6I4N2</accession>
<gene>
    <name evidence="2" type="ORF">NHP190012_01930</name>
</gene>
<dbReference type="EMBL" id="AP024819">
    <property type="protein sequence ID" value="BCZ18551.1"/>
    <property type="molecule type" value="Genomic_DNA"/>
</dbReference>
<evidence type="ECO:0000313" key="3">
    <source>
        <dbReference type="Proteomes" id="UP000826146"/>
    </source>
</evidence>
<proteinExistence type="predicted"/>
<evidence type="ECO:0000256" key="1">
    <source>
        <dbReference type="SAM" id="Phobius"/>
    </source>
</evidence>
<organism evidence="2 3">
    <name type="scientific">Helicobacter gastrofelis</name>
    <dbReference type="NCBI Taxonomy" id="2849642"/>
    <lineage>
        <taxon>Bacteria</taxon>
        <taxon>Pseudomonadati</taxon>
        <taxon>Campylobacterota</taxon>
        <taxon>Epsilonproteobacteria</taxon>
        <taxon>Campylobacterales</taxon>
        <taxon>Helicobacteraceae</taxon>
        <taxon>Helicobacter</taxon>
    </lineage>
</organism>
<keyword evidence="1" id="KW-0812">Transmembrane</keyword>
<keyword evidence="1" id="KW-0472">Membrane</keyword>
<name>A0ABN6I4N2_9HELI</name>
<feature type="transmembrane region" description="Helical" evidence="1">
    <location>
        <begin position="12"/>
        <end position="31"/>
    </location>
</feature>